<evidence type="ECO:0000313" key="2">
    <source>
        <dbReference type="Proteomes" id="UP001186974"/>
    </source>
</evidence>
<dbReference type="Proteomes" id="UP001186974">
    <property type="component" value="Unassembled WGS sequence"/>
</dbReference>
<gene>
    <name evidence="1" type="ORF">LTS18_002179</name>
</gene>
<comment type="caution">
    <text evidence="1">The sequence shown here is derived from an EMBL/GenBank/DDBJ whole genome shotgun (WGS) entry which is preliminary data.</text>
</comment>
<name>A0ACC3DU91_9PEZI</name>
<protein>
    <submittedName>
        <fullName evidence="1">Uncharacterized protein</fullName>
    </submittedName>
</protein>
<accession>A0ACC3DU91</accession>
<feature type="non-terminal residue" evidence="1">
    <location>
        <position position="77"/>
    </location>
</feature>
<sequence>MLRDQSPDFFAEMRKKSMRQRLSVGVGLMIAQNMVGLNALNYYAPVVFMSAGFTSVSSSLLLTGIFGLVKLISAISF</sequence>
<proteinExistence type="predicted"/>
<evidence type="ECO:0000313" key="1">
    <source>
        <dbReference type="EMBL" id="KAK3080355.1"/>
    </source>
</evidence>
<reference evidence="1" key="1">
    <citation type="submission" date="2024-09" db="EMBL/GenBank/DDBJ databases">
        <title>Black Yeasts Isolated from many extreme environments.</title>
        <authorList>
            <person name="Coleine C."/>
            <person name="Stajich J.E."/>
            <person name="Selbmann L."/>
        </authorList>
    </citation>
    <scope>NUCLEOTIDE SEQUENCE</scope>
    <source>
        <strain evidence="1">CCFEE 5737</strain>
    </source>
</reference>
<organism evidence="1 2">
    <name type="scientific">Coniosporium uncinatum</name>
    <dbReference type="NCBI Taxonomy" id="93489"/>
    <lineage>
        <taxon>Eukaryota</taxon>
        <taxon>Fungi</taxon>
        <taxon>Dikarya</taxon>
        <taxon>Ascomycota</taxon>
        <taxon>Pezizomycotina</taxon>
        <taxon>Dothideomycetes</taxon>
        <taxon>Dothideomycetes incertae sedis</taxon>
        <taxon>Coniosporium</taxon>
    </lineage>
</organism>
<keyword evidence="2" id="KW-1185">Reference proteome</keyword>
<dbReference type="EMBL" id="JAWDJW010000609">
    <property type="protein sequence ID" value="KAK3080355.1"/>
    <property type="molecule type" value="Genomic_DNA"/>
</dbReference>